<dbReference type="NCBIfam" id="TIGR01617">
    <property type="entry name" value="arsC_related"/>
    <property type="match status" value="1"/>
</dbReference>
<dbReference type="InterPro" id="IPR006660">
    <property type="entry name" value="Arsenate_reductase-like"/>
</dbReference>
<evidence type="ECO:0000256" key="1">
    <source>
        <dbReference type="PROSITE-ProRule" id="PRU01282"/>
    </source>
</evidence>
<name>A0A3N5CIP7_9BACL</name>
<evidence type="ECO:0000313" key="2">
    <source>
        <dbReference type="EMBL" id="RPF57531.1"/>
    </source>
</evidence>
<organism evidence="2 3">
    <name type="scientific">Abyssicoccus albus</name>
    <dbReference type="NCBI Taxonomy" id="1817405"/>
    <lineage>
        <taxon>Bacteria</taxon>
        <taxon>Bacillati</taxon>
        <taxon>Bacillota</taxon>
        <taxon>Bacilli</taxon>
        <taxon>Bacillales</taxon>
        <taxon>Abyssicoccaceae</taxon>
    </lineage>
</organism>
<dbReference type="InterPro" id="IPR006504">
    <property type="entry name" value="Tscrpt_reg_Spx/MgsR"/>
</dbReference>
<evidence type="ECO:0000313" key="3">
    <source>
        <dbReference type="Proteomes" id="UP000277108"/>
    </source>
</evidence>
<dbReference type="Gene3D" id="3.40.30.10">
    <property type="entry name" value="Glutaredoxin"/>
    <property type="match status" value="1"/>
</dbReference>
<comment type="caution">
    <text evidence="2">The sequence shown here is derived from an EMBL/GenBank/DDBJ whole genome shotgun (WGS) entry which is preliminary data.</text>
</comment>
<dbReference type="EMBL" id="RKRK01000002">
    <property type="protein sequence ID" value="RPF57531.1"/>
    <property type="molecule type" value="Genomic_DNA"/>
</dbReference>
<dbReference type="PANTHER" id="PTHR30041">
    <property type="entry name" value="ARSENATE REDUCTASE"/>
    <property type="match status" value="1"/>
</dbReference>
<dbReference type="Pfam" id="PF03960">
    <property type="entry name" value="ArsC"/>
    <property type="match status" value="1"/>
</dbReference>
<protein>
    <submittedName>
        <fullName evidence="2">Arsenate reductase</fullName>
    </submittedName>
</protein>
<dbReference type="InterPro" id="IPR036249">
    <property type="entry name" value="Thioredoxin-like_sf"/>
</dbReference>
<reference evidence="2 3" key="1">
    <citation type="submission" date="2018-11" db="EMBL/GenBank/DDBJ databases">
        <title>Genomic Encyclopedia of Type Strains, Phase IV (KMG-IV): sequencing the most valuable type-strain genomes for metagenomic binning, comparative biology and taxonomic classification.</title>
        <authorList>
            <person name="Goeker M."/>
        </authorList>
    </citation>
    <scope>NUCLEOTIDE SEQUENCE [LARGE SCALE GENOMIC DNA]</scope>
    <source>
        <strain evidence="2 3">DSM 29158</strain>
    </source>
</reference>
<dbReference type="SUPFAM" id="SSF52833">
    <property type="entry name" value="Thioredoxin-like"/>
    <property type="match status" value="1"/>
</dbReference>
<keyword evidence="3" id="KW-1185">Reference proteome</keyword>
<gene>
    <name evidence="2" type="ORF">EDD62_0152</name>
</gene>
<dbReference type="Proteomes" id="UP000277108">
    <property type="component" value="Unassembled WGS sequence"/>
</dbReference>
<dbReference type="AlphaFoldDB" id="A0A3N5CIP7"/>
<dbReference type="PROSITE" id="PS51353">
    <property type="entry name" value="ARSC"/>
    <property type="match status" value="1"/>
</dbReference>
<proteinExistence type="inferred from homology"/>
<dbReference type="PANTHER" id="PTHR30041:SF8">
    <property type="entry name" value="PROTEIN YFFB"/>
    <property type="match status" value="1"/>
</dbReference>
<sequence length="120" mass="13840">MMLKVYELKSCSTCKKAIKTLDDHDIPYERIDIRENPPTMDVLTHVIGLDDVDLDQMLNKRGNSYKELGLKEKLSDMAMTDVLKLMASDGMLIKRPFVYDGEQASFGFKESEFTNKWLNQ</sequence>
<accession>A0A3N5CIP7</accession>
<comment type="similarity">
    <text evidence="1">Belongs to the ArsC family.</text>
</comment>